<name>A0A0L0DQB0_THETB</name>
<reference evidence="2 3" key="1">
    <citation type="submission" date="2010-05" db="EMBL/GenBank/DDBJ databases">
        <title>The Genome Sequence of Thecamonas trahens ATCC 50062.</title>
        <authorList>
            <consortium name="The Broad Institute Genome Sequencing Platform"/>
            <person name="Russ C."/>
            <person name="Cuomo C."/>
            <person name="Shea T."/>
            <person name="Young S.K."/>
            <person name="Zeng Q."/>
            <person name="Koehrsen M."/>
            <person name="Haas B."/>
            <person name="Borodovsky M."/>
            <person name="Guigo R."/>
            <person name="Alvarado L."/>
            <person name="Berlin A."/>
            <person name="Bochicchio J."/>
            <person name="Borenstein D."/>
            <person name="Chapman S."/>
            <person name="Chen Z."/>
            <person name="Freedman E."/>
            <person name="Gellesch M."/>
            <person name="Goldberg J."/>
            <person name="Griggs A."/>
            <person name="Gujja S."/>
            <person name="Heilman E."/>
            <person name="Heiman D."/>
            <person name="Hepburn T."/>
            <person name="Howarth C."/>
            <person name="Jen D."/>
            <person name="Larson L."/>
            <person name="Mehta T."/>
            <person name="Park D."/>
            <person name="Pearson M."/>
            <person name="Roberts A."/>
            <person name="Saif S."/>
            <person name="Shenoy N."/>
            <person name="Sisk P."/>
            <person name="Stolte C."/>
            <person name="Sykes S."/>
            <person name="Thomson T."/>
            <person name="Walk T."/>
            <person name="White J."/>
            <person name="Yandava C."/>
            <person name="Burger G."/>
            <person name="Gray M.W."/>
            <person name="Holland P.W.H."/>
            <person name="King N."/>
            <person name="Lang F.B.F."/>
            <person name="Roger A.J."/>
            <person name="Ruiz-Trillo I."/>
            <person name="Lander E."/>
            <person name="Nusbaum C."/>
        </authorList>
    </citation>
    <scope>NUCLEOTIDE SEQUENCE [LARGE SCALE GENOMIC DNA]</scope>
    <source>
        <strain evidence="2 3">ATCC 50062</strain>
    </source>
</reference>
<organism evidence="2 3">
    <name type="scientific">Thecamonas trahens ATCC 50062</name>
    <dbReference type="NCBI Taxonomy" id="461836"/>
    <lineage>
        <taxon>Eukaryota</taxon>
        <taxon>Apusozoa</taxon>
        <taxon>Apusomonadida</taxon>
        <taxon>Apusomonadidae</taxon>
        <taxon>Thecamonas</taxon>
    </lineage>
</organism>
<evidence type="ECO:0000313" key="2">
    <source>
        <dbReference type="EMBL" id="KNC54211.1"/>
    </source>
</evidence>
<feature type="chain" id="PRO_5005537825" evidence="1">
    <location>
        <begin position="24"/>
        <end position="269"/>
    </location>
</feature>
<gene>
    <name evidence="2" type="ORF">AMSG_10001</name>
</gene>
<feature type="signal peptide" evidence="1">
    <location>
        <begin position="1"/>
        <end position="23"/>
    </location>
</feature>
<dbReference type="EMBL" id="GL349487">
    <property type="protein sequence ID" value="KNC54211.1"/>
    <property type="molecule type" value="Genomic_DNA"/>
</dbReference>
<dbReference type="RefSeq" id="XP_013753851.1">
    <property type="nucleotide sequence ID" value="XM_013898397.1"/>
</dbReference>
<keyword evidence="3" id="KW-1185">Reference proteome</keyword>
<protein>
    <submittedName>
        <fullName evidence="2">Uncharacterized protein</fullName>
    </submittedName>
</protein>
<keyword evidence="1" id="KW-0732">Signal</keyword>
<proteinExistence type="predicted"/>
<evidence type="ECO:0000313" key="3">
    <source>
        <dbReference type="Proteomes" id="UP000054408"/>
    </source>
</evidence>
<dbReference type="GeneID" id="25568337"/>
<sequence>MTYNLTLVLTFGMVAFLATTCSAEWLALHSFDTRSSSCNATVAQPNTVYTKTGLCTFDSDFNKWFKVACTAGGSTFQATYCDDKACTTGCVDGPVVAISATTCLETSDIVPSSLTVTTTKYNIAAECVAAVPTALEGKAVGATYNAPSCGTNMASIQDLACFYSTSTSIAPSDRTLTVTCDASGNLQVATGCNPGCATGCSAAQPLTNNKCDLTTATAPDGSTVSISKLIQCTTSAKTATSAAAHQSSVFFPTAVVALATAALAMTFAA</sequence>
<dbReference type="AlphaFoldDB" id="A0A0L0DQB0"/>
<evidence type="ECO:0000256" key="1">
    <source>
        <dbReference type="SAM" id="SignalP"/>
    </source>
</evidence>
<dbReference type="Proteomes" id="UP000054408">
    <property type="component" value="Unassembled WGS sequence"/>
</dbReference>
<accession>A0A0L0DQB0</accession>